<dbReference type="SMART" id="SM00129">
    <property type="entry name" value="KISc"/>
    <property type="match status" value="1"/>
</dbReference>
<evidence type="ECO:0000256" key="8">
    <source>
        <dbReference type="SAM" id="Coils"/>
    </source>
</evidence>
<feature type="compositionally biased region" description="Polar residues" evidence="9">
    <location>
        <begin position="1046"/>
        <end position="1059"/>
    </location>
</feature>
<evidence type="ECO:0000256" key="6">
    <source>
        <dbReference type="ARBA" id="ARBA00023175"/>
    </source>
</evidence>
<keyword evidence="4 7" id="KW-0067">ATP-binding</keyword>
<feature type="coiled-coil region" evidence="8">
    <location>
        <begin position="325"/>
        <end position="366"/>
    </location>
</feature>
<dbReference type="AlphaFoldDB" id="A0A6A1UXX3"/>
<proteinExistence type="inferred from homology"/>
<dbReference type="Pfam" id="PF11721">
    <property type="entry name" value="Malectin"/>
    <property type="match status" value="1"/>
</dbReference>
<dbReference type="PROSITE" id="PS00411">
    <property type="entry name" value="KINESIN_MOTOR_1"/>
    <property type="match status" value="1"/>
</dbReference>
<evidence type="ECO:0000313" key="12">
    <source>
        <dbReference type="Proteomes" id="UP000516437"/>
    </source>
</evidence>
<dbReference type="GO" id="GO:0008017">
    <property type="term" value="F:microtubule binding"/>
    <property type="evidence" value="ECO:0007669"/>
    <property type="project" value="InterPro"/>
</dbReference>
<evidence type="ECO:0000256" key="7">
    <source>
        <dbReference type="PROSITE-ProRule" id="PRU00283"/>
    </source>
</evidence>
<feature type="region of interest" description="Disordered" evidence="9">
    <location>
        <begin position="1026"/>
        <end position="1066"/>
    </location>
</feature>
<dbReference type="InterPro" id="IPR021720">
    <property type="entry name" value="Malectin_dom"/>
</dbReference>
<dbReference type="PANTHER" id="PTHR47972:SF35">
    <property type="entry name" value="KINESIN-LIKE PROTEIN KIN-14Q"/>
    <property type="match status" value="1"/>
</dbReference>
<feature type="binding site" evidence="7">
    <location>
        <begin position="554"/>
        <end position="561"/>
    </location>
    <ligand>
        <name>ATP</name>
        <dbReference type="ChEBI" id="CHEBI:30616"/>
    </ligand>
</feature>
<comment type="caution">
    <text evidence="11">The sequence shown here is derived from an EMBL/GenBank/DDBJ whole genome shotgun (WGS) entry which is preliminary data.</text>
</comment>
<dbReference type="CDD" id="cd01366">
    <property type="entry name" value="KISc_C_terminal"/>
    <property type="match status" value="1"/>
</dbReference>
<dbReference type="SUPFAM" id="SSF52540">
    <property type="entry name" value="P-loop containing nucleoside triphosphate hydrolases"/>
    <property type="match status" value="1"/>
</dbReference>
<protein>
    <submittedName>
        <fullName evidence="11">Kinesin-4</fullName>
    </submittedName>
</protein>
<feature type="coiled-coil region" evidence="8">
    <location>
        <begin position="395"/>
        <end position="446"/>
    </location>
</feature>
<sequence>MEDNQWHDPLLLTDVSWQEDSSNSHSSSQAQRRSVLGFSLTSPDLVICAGSPEIHGNSYEDSPQFLENKCHQNIGSSIEISLENGINGSEEDKQKTPVVEFPSTLCQAFKEEFSPGASLELQPWPTTEVSSMKDHLPVLSINVGSKDEAFTLGEINFLEDNCFVGGDTVWTDAIGLQLYQSARFGNFSYKFQSLEPGYYAVDLHFAEIVFTNGPPGIRVFDVYIQEKKVVSCLDIYARVGGNEPLVLLGLDTFVDNERSLSIRFEGVMESPILCGISIRRDFSVSSKEAELLKITTLSQVAERETSKENSNVNMEGEHQNILRDFECQKIELAETRRMLEELRRENQIKTREWQEARNSLQELQNELMRKSMHVGSLAFAVEGQVKEKSKWFSSLRDLTRKLKIMKVEHIKLAEEARACKKSLAYLDDMRATINSAMNQKEHLHEDLKIKFIEGAKERKELYNKVLELKGNIRVFCRCRPLNTEEVAAGASMAIDFESAKDAELTVRSNGNPRKNFKFDAVFGPQATQADIFHDTAAFATSVLDGYNVCIFAYGQTGTGKTFTMEGTEEARGVNFRTLEELFHTITERQNLYRYDVSVSVLEVYNEQIRDLLVSGTQPGVGSKRLEIRQVGEGINHVPGLVEANVNNMSEVWEVLQTGSNARVVGSTHANEHSSRSHCIHCVMVKGENLLNGECTRSKLWLVDLAGSERIARTEVQGERLKETQNINRSLSALGDVISALANKSQHIPFRNSKLTHLLQDSLGGDSKTLMFVHISPNENDLGETMCSLNFASRVRGVELGPAKRQLDTSELLKYKQMVERTKQDVKSKDVHIKKMEETIHGLEFKIKERDLKTKSLVDKVLYRKPTFEIWNLKVKELESQLLIERKLARQHVDTKIAEQQQQMKHLEEEQNTAPMRPPLANRQLGSYKNINETVSSVLSKDQVNLPRPLSENNSWKLPMPLHPADGFLKHIDPTEKENILEMAEQTLPKRTGRASICNMARRIPAPPAPRRSSLIPFPSAPSSATLPLPLLPIPPCQADKKEDTSGSEANNLPEQTPSDSPKKLKIGGTKKLSSILRRSLQRKIQMKSPMQQHMRKVGVNVGMEKVRVSIGSRGRMGHRVLLGSNTRAGGKESQQKQIRREKERGWNIGGAVGRTGMLRSAVVGHAFMTSKIWSKQIEANREEEILLSTVLAV</sequence>
<keyword evidence="3 7" id="KW-0547">Nucleotide-binding</keyword>
<dbReference type="Proteomes" id="UP000516437">
    <property type="component" value="Chromosome 8"/>
</dbReference>
<dbReference type="OrthoDB" id="3176171at2759"/>
<evidence type="ECO:0000256" key="4">
    <source>
        <dbReference type="ARBA" id="ARBA00022840"/>
    </source>
</evidence>
<dbReference type="GO" id="GO:0005524">
    <property type="term" value="F:ATP binding"/>
    <property type="evidence" value="ECO:0007669"/>
    <property type="project" value="UniProtKB-UniRule"/>
</dbReference>
<keyword evidence="5 8" id="KW-0175">Coiled coil</keyword>
<dbReference type="GO" id="GO:0005874">
    <property type="term" value="C:microtubule"/>
    <property type="evidence" value="ECO:0007669"/>
    <property type="project" value="UniProtKB-KW"/>
</dbReference>
<dbReference type="InterPro" id="IPR027417">
    <property type="entry name" value="P-loop_NTPase"/>
</dbReference>
<dbReference type="GO" id="GO:0007018">
    <property type="term" value="P:microtubule-based movement"/>
    <property type="evidence" value="ECO:0007669"/>
    <property type="project" value="InterPro"/>
</dbReference>
<evidence type="ECO:0000256" key="2">
    <source>
        <dbReference type="ARBA" id="ARBA00022701"/>
    </source>
</evidence>
<name>A0A6A1UXX3_9ROSI</name>
<dbReference type="Gene3D" id="2.60.120.430">
    <property type="entry name" value="Galactose-binding lectin"/>
    <property type="match status" value="1"/>
</dbReference>
<organism evidence="11 12">
    <name type="scientific">Morella rubra</name>
    <name type="common">Chinese bayberry</name>
    <dbReference type="NCBI Taxonomy" id="262757"/>
    <lineage>
        <taxon>Eukaryota</taxon>
        <taxon>Viridiplantae</taxon>
        <taxon>Streptophyta</taxon>
        <taxon>Embryophyta</taxon>
        <taxon>Tracheophyta</taxon>
        <taxon>Spermatophyta</taxon>
        <taxon>Magnoliopsida</taxon>
        <taxon>eudicotyledons</taxon>
        <taxon>Gunneridae</taxon>
        <taxon>Pentapetalae</taxon>
        <taxon>rosids</taxon>
        <taxon>fabids</taxon>
        <taxon>Fagales</taxon>
        <taxon>Myricaceae</taxon>
        <taxon>Morella</taxon>
    </lineage>
</organism>
<dbReference type="InterPro" id="IPR019821">
    <property type="entry name" value="Kinesin_motor_CS"/>
</dbReference>
<evidence type="ECO:0000256" key="3">
    <source>
        <dbReference type="ARBA" id="ARBA00022741"/>
    </source>
</evidence>
<dbReference type="PRINTS" id="PR00380">
    <property type="entry name" value="KINESINHEAVY"/>
</dbReference>
<evidence type="ECO:0000313" key="11">
    <source>
        <dbReference type="EMBL" id="KAB1203930.1"/>
    </source>
</evidence>
<accession>A0A6A1UXX3</accession>
<reference evidence="11 12" key="1">
    <citation type="journal article" date="2019" name="Plant Biotechnol. J.">
        <title>The red bayberry genome and genetic basis of sex determination.</title>
        <authorList>
            <person name="Jia H.M."/>
            <person name="Jia H.J."/>
            <person name="Cai Q.L."/>
            <person name="Wang Y."/>
            <person name="Zhao H.B."/>
            <person name="Yang W.F."/>
            <person name="Wang G.Y."/>
            <person name="Li Y.H."/>
            <person name="Zhan D.L."/>
            <person name="Shen Y.T."/>
            <person name="Niu Q.F."/>
            <person name="Chang L."/>
            <person name="Qiu J."/>
            <person name="Zhao L."/>
            <person name="Xie H.B."/>
            <person name="Fu W.Y."/>
            <person name="Jin J."/>
            <person name="Li X.W."/>
            <person name="Jiao Y."/>
            <person name="Zhou C.C."/>
            <person name="Tu T."/>
            <person name="Chai C.Y."/>
            <person name="Gao J.L."/>
            <person name="Fan L.J."/>
            <person name="van de Weg E."/>
            <person name="Wang J.Y."/>
            <person name="Gao Z.S."/>
        </authorList>
    </citation>
    <scope>NUCLEOTIDE SEQUENCE [LARGE SCALE GENOMIC DNA]</scope>
    <source>
        <tissue evidence="11">Leaves</tissue>
    </source>
</reference>
<dbReference type="InterPro" id="IPR036961">
    <property type="entry name" value="Kinesin_motor_dom_sf"/>
</dbReference>
<gene>
    <name evidence="11" type="ORF">CJ030_MR8G020729</name>
</gene>
<dbReference type="GO" id="GO:0003777">
    <property type="term" value="F:microtubule motor activity"/>
    <property type="evidence" value="ECO:0007669"/>
    <property type="project" value="InterPro"/>
</dbReference>
<keyword evidence="6 7" id="KW-0505">Motor protein</keyword>
<dbReference type="EMBL" id="RXIC02000026">
    <property type="protein sequence ID" value="KAB1203930.1"/>
    <property type="molecule type" value="Genomic_DNA"/>
</dbReference>
<evidence type="ECO:0000256" key="1">
    <source>
        <dbReference type="ARBA" id="ARBA00010899"/>
    </source>
</evidence>
<dbReference type="Gene3D" id="3.40.850.10">
    <property type="entry name" value="Kinesin motor domain"/>
    <property type="match status" value="1"/>
</dbReference>
<evidence type="ECO:0000256" key="5">
    <source>
        <dbReference type="ARBA" id="ARBA00023054"/>
    </source>
</evidence>
<dbReference type="Pfam" id="PF00225">
    <property type="entry name" value="Kinesin"/>
    <property type="match status" value="1"/>
</dbReference>
<dbReference type="InterPro" id="IPR027640">
    <property type="entry name" value="Kinesin-like_fam"/>
</dbReference>
<dbReference type="PANTHER" id="PTHR47972">
    <property type="entry name" value="KINESIN-LIKE PROTEIN KLP-3"/>
    <property type="match status" value="1"/>
</dbReference>
<dbReference type="PROSITE" id="PS50067">
    <property type="entry name" value="KINESIN_MOTOR_2"/>
    <property type="match status" value="1"/>
</dbReference>
<comment type="similarity">
    <text evidence="1">Belongs to the TRAFAC class myosin-kinesin ATPase superfamily. Kinesin family. KIN-14 subfamily.</text>
</comment>
<evidence type="ECO:0000256" key="9">
    <source>
        <dbReference type="SAM" id="MobiDB-lite"/>
    </source>
</evidence>
<feature type="domain" description="Kinesin motor" evidence="10">
    <location>
        <begin position="471"/>
        <end position="797"/>
    </location>
</feature>
<dbReference type="FunFam" id="3.40.850.10:FF:000057">
    <property type="entry name" value="kinesin-like protein KIN-14R"/>
    <property type="match status" value="1"/>
</dbReference>
<keyword evidence="12" id="KW-1185">Reference proteome</keyword>
<dbReference type="InterPro" id="IPR001752">
    <property type="entry name" value="Kinesin_motor_dom"/>
</dbReference>
<evidence type="ECO:0000259" key="10">
    <source>
        <dbReference type="PROSITE" id="PS50067"/>
    </source>
</evidence>
<keyword evidence="2" id="KW-0493">Microtubule</keyword>